<dbReference type="PROSITE" id="PS51257">
    <property type="entry name" value="PROKAR_LIPOPROTEIN"/>
    <property type="match status" value="1"/>
</dbReference>
<reference evidence="1 2" key="1">
    <citation type="submission" date="2014-12" db="EMBL/GenBank/DDBJ databases">
        <title>Genome assembly of Enhygromyxa salina DSM 15201.</title>
        <authorList>
            <person name="Sharma G."/>
            <person name="Subramanian S."/>
        </authorList>
    </citation>
    <scope>NUCLEOTIDE SEQUENCE [LARGE SCALE GENOMIC DNA]</scope>
    <source>
        <strain evidence="1 2">DSM 15201</strain>
    </source>
</reference>
<dbReference type="Proteomes" id="UP000031599">
    <property type="component" value="Unassembled WGS sequence"/>
</dbReference>
<comment type="caution">
    <text evidence="1">The sequence shown here is derived from an EMBL/GenBank/DDBJ whole genome shotgun (WGS) entry which is preliminary data.</text>
</comment>
<dbReference type="EMBL" id="JMCC02000027">
    <property type="protein sequence ID" value="KIG17295.1"/>
    <property type="molecule type" value="Genomic_DNA"/>
</dbReference>
<sequence length="339" mass="37999">MNMPRLALLAVTLLACTCERKPAPAPQEVAAAELEPPVDLSGPLELHFGWTPRRLAVVEKVHKTKVERDVTSTYTLEITKRGDDLAIAYRDFHFTSFSGLNLDDPKVRAEITEITEIERQIGATQLGFLVSAEGEFQGLLDIDVIPEVNEALLGAKEGAEIRELLANPRARAWVEQSAARPWVTWVQTWLGLDLEPGEVREGDVEFEFGGETLLQHVGIEHLGVDPARPGHVRLRHKTILDDPRYWGSLDGVITDLVGEVEPDKRSKLQQVMREVGAELNFLHIRQYEVSLDPRTMLPAWAKLILRTSIEGSEPGMLEQDIDSLETHEWTFTPVVAETR</sequence>
<evidence type="ECO:0000313" key="2">
    <source>
        <dbReference type="Proteomes" id="UP000031599"/>
    </source>
</evidence>
<evidence type="ECO:0000313" key="1">
    <source>
        <dbReference type="EMBL" id="KIG17295.1"/>
    </source>
</evidence>
<protein>
    <recommendedName>
        <fullName evidence="3">Lipoprotein</fullName>
    </recommendedName>
</protein>
<name>A0A0C2D6N1_9BACT</name>
<dbReference type="AlphaFoldDB" id="A0A0C2D6N1"/>
<gene>
    <name evidence="1" type="ORF">DB30_03478</name>
</gene>
<accession>A0A0C2D6N1</accession>
<organism evidence="1 2">
    <name type="scientific">Enhygromyxa salina</name>
    <dbReference type="NCBI Taxonomy" id="215803"/>
    <lineage>
        <taxon>Bacteria</taxon>
        <taxon>Pseudomonadati</taxon>
        <taxon>Myxococcota</taxon>
        <taxon>Polyangia</taxon>
        <taxon>Nannocystales</taxon>
        <taxon>Nannocystaceae</taxon>
        <taxon>Enhygromyxa</taxon>
    </lineage>
</organism>
<proteinExistence type="predicted"/>
<evidence type="ECO:0008006" key="3">
    <source>
        <dbReference type="Google" id="ProtNLM"/>
    </source>
</evidence>